<sequence length="336" mass="37429">MASRVPFAALPASSPCVSTSPSPHFTSTAAIRILGETSRLPARISYSPVHTLEKKARFIPTCATPLDSYAMRTHTPPLTLPSMQRLALLCLFLMQFITPEAQALPPSYSSAFPSAPTRICLLVARITQRMPLPSPMPPLWLVHNSPLVEGPLESHGAPSIGLHWQYAQNLHSIMTGSQYPPLRETSNSMANVLALDSLAVITQALFQYFCQRFLFASLNEPALLARNLHYLAHSNNLFDGDNTLPYICDSPQMPYFMFLFMDDAIVCPLCTFPYDLGIFTSCFSHLEGGNQTYHFKVRKAILEHISKLNQLDFSSNLMMPLLCNQAEEQYHITNPP</sequence>
<evidence type="ECO:0000313" key="2">
    <source>
        <dbReference type="Proteomes" id="UP000825935"/>
    </source>
</evidence>
<accession>A0A8T2REL9</accession>
<gene>
    <name evidence="1" type="ORF">KP509_27G022300</name>
</gene>
<comment type="caution">
    <text evidence="1">The sequence shown here is derived from an EMBL/GenBank/DDBJ whole genome shotgun (WGS) entry which is preliminary data.</text>
</comment>
<organism evidence="1 2">
    <name type="scientific">Ceratopteris richardii</name>
    <name type="common">Triangle waterfern</name>
    <dbReference type="NCBI Taxonomy" id="49495"/>
    <lineage>
        <taxon>Eukaryota</taxon>
        <taxon>Viridiplantae</taxon>
        <taxon>Streptophyta</taxon>
        <taxon>Embryophyta</taxon>
        <taxon>Tracheophyta</taxon>
        <taxon>Polypodiopsida</taxon>
        <taxon>Polypodiidae</taxon>
        <taxon>Polypodiales</taxon>
        <taxon>Pteridineae</taxon>
        <taxon>Pteridaceae</taxon>
        <taxon>Parkerioideae</taxon>
        <taxon>Ceratopteris</taxon>
    </lineage>
</organism>
<proteinExistence type="predicted"/>
<dbReference type="EMBL" id="CM035432">
    <property type="protein sequence ID" value="KAH7294859.1"/>
    <property type="molecule type" value="Genomic_DNA"/>
</dbReference>
<dbReference type="Proteomes" id="UP000825935">
    <property type="component" value="Chromosome 27"/>
</dbReference>
<dbReference type="AlphaFoldDB" id="A0A8T2REL9"/>
<evidence type="ECO:0000313" key="1">
    <source>
        <dbReference type="EMBL" id="KAH7294859.1"/>
    </source>
</evidence>
<reference evidence="1 2" key="1">
    <citation type="submission" date="2021-08" db="EMBL/GenBank/DDBJ databases">
        <title>WGS assembly of Ceratopteris richardii.</title>
        <authorList>
            <person name="Marchant D.B."/>
            <person name="Chen G."/>
            <person name="Jenkins J."/>
            <person name="Shu S."/>
            <person name="Leebens-Mack J."/>
            <person name="Grimwood J."/>
            <person name="Schmutz J."/>
            <person name="Soltis P."/>
            <person name="Soltis D."/>
            <person name="Chen Z.-H."/>
        </authorList>
    </citation>
    <scope>NUCLEOTIDE SEQUENCE [LARGE SCALE GENOMIC DNA]</scope>
    <source>
        <strain evidence="1">Whitten #5841</strain>
        <tissue evidence="1">Leaf</tissue>
    </source>
</reference>
<keyword evidence="2" id="KW-1185">Reference proteome</keyword>
<name>A0A8T2REL9_CERRI</name>
<protein>
    <submittedName>
        <fullName evidence="1">Uncharacterized protein</fullName>
    </submittedName>
</protein>